<accession>A0A0K2YS65</accession>
<proteinExistence type="predicted"/>
<keyword evidence="1" id="KW-0812">Transmembrane</keyword>
<dbReference type="EMBL" id="LN864566">
    <property type="protein sequence ID" value="CRL86767.1"/>
    <property type="molecule type" value="Genomic_DNA"/>
</dbReference>
<evidence type="ECO:0000256" key="1">
    <source>
        <dbReference type="SAM" id="Phobius"/>
    </source>
</evidence>
<organismHost>
    <name type="scientific">Myodes glareolus</name>
    <name type="common">Bank vole</name>
    <name type="synonym">Clethrionomys glareolus</name>
    <dbReference type="NCBI Taxonomy" id="447135"/>
</organismHost>
<sequence length="81" mass="9091">MGSILILYPYCILLHVGIPLSNNSLNTSTLGFDVVAYFSTILIPCLMLFISIPFEISNFNKSISMLSEHRYSNISKSLIFL</sequence>
<dbReference type="Proteomes" id="UP000154367">
    <property type="component" value="Segment"/>
</dbReference>
<evidence type="ECO:0000313" key="2">
    <source>
        <dbReference type="EMBL" id="CRL86767.1"/>
    </source>
</evidence>
<organism evidence="2">
    <name type="scientific">Cowpox virus</name>
    <name type="common">CPV</name>
    <dbReference type="NCBI Taxonomy" id="10243"/>
    <lineage>
        <taxon>Viruses</taxon>
        <taxon>Varidnaviria</taxon>
        <taxon>Bamfordvirae</taxon>
        <taxon>Nucleocytoviricota</taxon>
        <taxon>Pokkesviricetes</taxon>
        <taxon>Chitovirales</taxon>
        <taxon>Poxviridae</taxon>
        <taxon>Chordopoxvirinae</taxon>
        <taxon>Orthopoxvirus</taxon>
        <taxon>Orthopoxvirus cowpox</taxon>
    </lineage>
</organism>
<feature type="transmembrane region" description="Helical" evidence="1">
    <location>
        <begin position="34"/>
        <end position="56"/>
    </location>
</feature>
<organismHost>
    <name type="scientific">Microtus agrestis</name>
    <name type="common">Short-tailed field vole</name>
    <dbReference type="NCBI Taxonomy" id="29092"/>
</organismHost>
<organismHost>
    <name type="scientific">Felis catus</name>
    <name type="common">Cat</name>
    <name type="synonym">Felis silvestris catus</name>
    <dbReference type="NCBI Taxonomy" id="9685"/>
</organismHost>
<reference evidence="2" key="2">
    <citation type="submission" date="2015-05" db="EMBL/GenBank/DDBJ databases">
        <title>Utilizing next-generation sequencing to resolve the backbone and inform taxonomy of the Core Goodeniaceae.</title>
        <authorList>
            <person name="Michener P.S."/>
            <person name="Gardner A.G."/>
            <person name="Jabaily R.S."/>
            <person name="Sessa E."/>
        </authorList>
    </citation>
    <scope>NUCLEOTIDE SEQUENCE</scope>
    <source>
        <strain evidence="2">FM2292</strain>
    </source>
</reference>
<organismHost>
    <name type="scientific">Loxodonta africana</name>
    <name type="common">African elephant</name>
    <dbReference type="NCBI Taxonomy" id="9785"/>
</organismHost>
<organismHost>
    <name type="scientific">Homo sapiens</name>
    <name type="common">Human</name>
    <dbReference type="NCBI Taxonomy" id="9606"/>
</organismHost>
<protein>
    <submittedName>
        <fullName evidence="2">Uncharacterized protein</fullName>
    </submittedName>
</protein>
<organismHost>
    <name type="scientific">Mus musculus</name>
    <name type="common">Mouse</name>
    <dbReference type="NCBI Taxonomy" id="10090"/>
</organismHost>
<keyword evidence="1" id="KW-1133">Transmembrane helix</keyword>
<gene>
    <name evidence="2" type="primary">gCPXV0265</name>
</gene>
<reference evidence="2" key="1">
    <citation type="journal article" date="2015" name="J. Virol.">
        <title>Out of the reservoir: Phenotypic and genotypic characterization of a novel cowpox virus isolated from a common vole.</title>
        <authorList>
            <person name="Hoffmann D."/>
            <person name="Franke A."/>
            <person name="Jenckel M."/>
            <person name="Tamosiunaite A."/>
            <person name="Schluckebier J."/>
            <person name="Granzow H."/>
            <person name="Hoffmann B."/>
            <person name="Fischer S."/>
            <person name="Ulrich R.G."/>
            <person name="Hoper D."/>
            <person name="Goller K."/>
            <person name="Osterrieder N."/>
            <person name="Beer M."/>
        </authorList>
    </citation>
    <scope>NUCLEOTIDE SEQUENCE [LARGE SCALE GENOMIC DNA]</scope>
    <source>
        <strain evidence="2">FM2292</strain>
    </source>
</reference>
<organismHost>
    <name type="scientific">Bos taurus</name>
    <name type="common">Bovine</name>
    <dbReference type="NCBI Taxonomy" id="9913"/>
</organismHost>
<keyword evidence="1" id="KW-0472">Membrane</keyword>
<name>A0A0K2YS65_COWPX</name>
<organismHost>
    <name type="scientific">Apodemus sylvaticus</name>
    <name type="common">European woodmouse</name>
    <dbReference type="NCBI Taxonomy" id="10129"/>
</organismHost>